<keyword evidence="4" id="KW-1185">Reference proteome</keyword>
<accession>A0ABR3GSE3</accession>
<dbReference type="Pfam" id="PF12937">
    <property type="entry name" value="F-box-like"/>
    <property type="match status" value="1"/>
</dbReference>
<feature type="region of interest" description="Disordered" evidence="1">
    <location>
        <begin position="1"/>
        <end position="53"/>
    </location>
</feature>
<dbReference type="Proteomes" id="UP001447188">
    <property type="component" value="Unassembled WGS sequence"/>
</dbReference>
<reference evidence="3 4" key="1">
    <citation type="submission" date="2024-02" db="EMBL/GenBank/DDBJ databases">
        <title>Discinaceae phylogenomics.</title>
        <authorList>
            <person name="Dirks A.C."/>
            <person name="James T.Y."/>
        </authorList>
    </citation>
    <scope>NUCLEOTIDE SEQUENCE [LARGE SCALE GENOMIC DNA]</scope>
    <source>
        <strain evidence="3 4">ACD0624</strain>
    </source>
</reference>
<evidence type="ECO:0000256" key="1">
    <source>
        <dbReference type="SAM" id="MobiDB-lite"/>
    </source>
</evidence>
<evidence type="ECO:0000313" key="4">
    <source>
        <dbReference type="Proteomes" id="UP001447188"/>
    </source>
</evidence>
<dbReference type="InterPro" id="IPR036047">
    <property type="entry name" value="F-box-like_dom_sf"/>
</dbReference>
<feature type="domain" description="F-box" evidence="2">
    <location>
        <begin position="128"/>
        <end position="175"/>
    </location>
</feature>
<gene>
    <name evidence="3" type="ORF">Q9L58_002204</name>
</gene>
<evidence type="ECO:0000313" key="3">
    <source>
        <dbReference type="EMBL" id="KAL0638778.1"/>
    </source>
</evidence>
<dbReference type="InterPro" id="IPR001810">
    <property type="entry name" value="F-box_dom"/>
</dbReference>
<proteinExistence type="predicted"/>
<dbReference type="EMBL" id="JBBBZM010000018">
    <property type="protein sequence ID" value="KAL0638778.1"/>
    <property type="molecule type" value="Genomic_DNA"/>
</dbReference>
<dbReference type="SUPFAM" id="SSF81383">
    <property type="entry name" value="F-box domain"/>
    <property type="match status" value="1"/>
</dbReference>
<sequence length="618" mass="71363">MSASRETVSRAGASSPRSFPRLSLQRSARLNPRPTAHADLLGVPSTSSSKQSHSFSIDELGTFELHQQSKSTDDRHILTKKRRMKGERTSTLEEQDEVLLRHTCEGLGIDYSLFDGWVEDPRGKKLSGMRIPFFPNEIMLQIFNECRPETLVECMKASKRFQDLLNENPKIWRQARRNHYPGLPETLPLGLDEYELFDLTTGRGCDYCETKKKVRPYYIWSVRCCQECIQALTLCASDFKRMLKRKVGNSSDWDARKRELICYTIRWQDILTGARICWKEEAYARINEAEEMILEDRFEEWIPTVGVGREQRETFWVLEDWGVEVPKIMKKDRDGQKVAAKKAKGDLYLAWCWKVLPKPIPGTIMKDLPTYNAMTNKPGFLTKKEFILSLPRLTHDRICFNDEACRRKALERQSRLKHEDLLESTVQRIMYALIRDGSAKNWGTIVREQVKAAAAAKVELRYPDDTPESVMQDWAWRSNDLGIALLYRFAKLVEQALNPESSSYKDLLHPGVFEFFGNQEDRIFTCHGLSVHFSSFGPTFRRCCHKKLMTLTELAEHFMEKGIYQADLTHLIVGKWEHMIKIANIPDQFSGHRHHSRNGSARQSKISTWLQGGMGGIA</sequence>
<dbReference type="PROSITE" id="PS50181">
    <property type="entry name" value="FBOX"/>
    <property type="match status" value="1"/>
</dbReference>
<evidence type="ECO:0000259" key="2">
    <source>
        <dbReference type="PROSITE" id="PS50181"/>
    </source>
</evidence>
<name>A0ABR3GSE3_9PEZI</name>
<organism evidence="3 4">
    <name type="scientific">Discina gigas</name>
    <dbReference type="NCBI Taxonomy" id="1032678"/>
    <lineage>
        <taxon>Eukaryota</taxon>
        <taxon>Fungi</taxon>
        <taxon>Dikarya</taxon>
        <taxon>Ascomycota</taxon>
        <taxon>Pezizomycotina</taxon>
        <taxon>Pezizomycetes</taxon>
        <taxon>Pezizales</taxon>
        <taxon>Discinaceae</taxon>
        <taxon>Discina</taxon>
    </lineage>
</organism>
<comment type="caution">
    <text evidence="3">The sequence shown here is derived from an EMBL/GenBank/DDBJ whole genome shotgun (WGS) entry which is preliminary data.</text>
</comment>
<dbReference type="Gene3D" id="1.20.1280.50">
    <property type="match status" value="1"/>
</dbReference>
<protein>
    <recommendedName>
        <fullName evidence="2">F-box domain-containing protein</fullName>
    </recommendedName>
</protein>